<evidence type="ECO:0000256" key="3">
    <source>
        <dbReference type="ARBA" id="ARBA00023235"/>
    </source>
</evidence>
<protein>
    <recommendedName>
        <fullName evidence="7">Pseudouridine synthase</fullName>
        <ecNumber evidence="7">5.4.99.-</ecNumber>
    </recommendedName>
</protein>
<reference evidence="10 11" key="1">
    <citation type="submission" date="2021-05" db="EMBL/GenBank/DDBJ databases">
        <title>Petroleum and Energy Research Collection (APPE): ex situ preservation of microbial diversity associated with the oil industry and exploitation of its biotechnological potential.</title>
        <authorList>
            <person name="Paixao C.T.M."/>
            <person name="Gomes M.B."/>
            <person name="Oliveira V.M."/>
        </authorList>
    </citation>
    <scope>NUCLEOTIDE SEQUENCE [LARGE SCALE GENOMIC DNA]</scope>
    <source>
        <strain evidence="10 11">LIT2</strain>
    </source>
</reference>
<evidence type="ECO:0000256" key="7">
    <source>
        <dbReference type="RuleBase" id="RU003887"/>
    </source>
</evidence>
<dbReference type="Pfam" id="PF01479">
    <property type="entry name" value="S4"/>
    <property type="match status" value="1"/>
</dbReference>
<dbReference type="PROSITE" id="PS01149">
    <property type="entry name" value="PSI_RSU"/>
    <property type="match status" value="1"/>
</dbReference>
<dbReference type="PROSITE" id="PS50889">
    <property type="entry name" value="S4"/>
    <property type="match status" value="1"/>
</dbReference>
<comment type="catalytic activity">
    <reaction evidence="4">
        <text>uridine(516) in 16S rRNA = pseudouridine(516) in 16S rRNA</text>
        <dbReference type="Rhea" id="RHEA:38867"/>
        <dbReference type="Rhea" id="RHEA-COMP:10089"/>
        <dbReference type="Rhea" id="RHEA-COMP:10090"/>
        <dbReference type="ChEBI" id="CHEBI:65314"/>
        <dbReference type="ChEBI" id="CHEBI:65315"/>
        <dbReference type="EC" id="5.4.99.19"/>
    </reaction>
</comment>
<dbReference type="CDD" id="cd02553">
    <property type="entry name" value="PseudoU_synth_RsuA"/>
    <property type="match status" value="1"/>
</dbReference>
<evidence type="ECO:0000259" key="8">
    <source>
        <dbReference type="Pfam" id="PF00849"/>
    </source>
</evidence>
<dbReference type="InterPro" id="IPR020103">
    <property type="entry name" value="PsdUridine_synth_cat_dom_sf"/>
</dbReference>
<dbReference type="EC" id="5.4.99.-" evidence="7"/>
<comment type="function">
    <text evidence="5">Responsible for synthesis of pseudouridine from uracil-516 in 16S ribosomal RNA.</text>
</comment>
<proteinExistence type="inferred from homology"/>
<evidence type="ECO:0000256" key="2">
    <source>
        <dbReference type="ARBA" id="ARBA00022884"/>
    </source>
</evidence>
<dbReference type="Pfam" id="PF00849">
    <property type="entry name" value="PseudoU_synth_2"/>
    <property type="match status" value="1"/>
</dbReference>
<comment type="caution">
    <text evidence="10">The sequence shown here is derived from an EMBL/GenBank/DDBJ whole genome shotgun (WGS) entry which is preliminary data.</text>
</comment>
<dbReference type="SUPFAM" id="SSF55120">
    <property type="entry name" value="Pseudouridine synthase"/>
    <property type="match status" value="1"/>
</dbReference>
<gene>
    <name evidence="10" type="ORF">KGQ91_12725</name>
</gene>
<dbReference type="InterPro" id="IPR006145">
    <property type="entry name" value="PsdUridine_synth_RsuA/RluA"/>
</dbReference>
<evidence type="ECO:0000259" key="9">
    <source>
        <dbReference type="Pfam" id="PF01479"/>
    </source>
</evidence>
<keyword evidence="3 7" id="KW-0413">Isomerase</keyword>
<dbReference type="InterPro" id="IPR036986">
    <property type="entry name" value="S4_RNA-bd_sf"/>
</dbReference>
<accession>A0ABS7X0W5</accession>
<dbReference type="SUPFAM" id="SSF55174">
    <property type="entry name" value="Alpha-L RNA-binding motif"/>
    <property type="match status" value="1"/>
</dbReference>
<dbReference type="Gene3D" id="3.30.70.1560">
    <property type="entry name" value="Alpha-L RNA-binding motif"/>
    <property type="match status" value="1"/>
</dbReference>
<dbReference type="RefSeq" id="WP_224421129.1">
    <property type="nucleotide sequence ID" value="NZ_JAGXFD010000001.1"/>
</dbReference>
<dbReference type="CDD" id="cd00165">
    <property type="entry name" value="S4"/>
    <property type="match status" value="1"/>
</dbReference>
<evidence type="ECO:0000256" key="1">
    <source>
        <dbReference type="ARBA" id="ARBA00008348"/>
    </source>
</evidence>
<dbReference type="InterPro" id="IPR002942">
    <property type="entry name" value="S4_RNA-bd"/>
</dbReference>
<dbReference type="NCBIfam" id="TIGR00093">
    <property type="entry name" value="pseudouridine synthase"/>
    <property type="match status" value="1"/>
</dbReference>
<dbReference type="InterPro" id="IPR018496">
    <property type="entry name" value="PsdUridine_synth_RsuA/RluB_CS"/>
</dbReference>
<comment type="similarity">
    <text evidence="1 7">Belongs to the pseudouridine synthase RsuA family.</text>
</comment>
<evidence type="ECO:0000313" key="10">
    <source>
        <dbReference type="EMBL" id="MBZ9568535.1"/>
    </source>
</evidence>
<dbReference type="Proteomes" id="UP001319883">
    <property type="component" value="Unassembled WGS sequence"/>
</dbReference>
<sequence>MRLDKFLCDTTDLTRSLAKKALHRGEVTVDGAVIKNPATQVGEAHDVRWLDETLTLSGNRYLMLYKPLGVECTTRPDQYPTVLELIDLPNVGRLHPVGRLDVDTTGIVLLTDDGKWSHRVTSPRKACPKGYQVTLASALNADEAERARRRFAEGIQLDGEERPTQPAEFDWLSPTQARVTLTEGRYHQVRRMVAALGNRVAALHRESIGPLVLDPDLEPGECRHLRPDEIAIFAE</sequence>
<dbReference type="Gene3D" id="3.10.290.10">
    <property type="entry name" value="RNA-binding S4 domain"/>
    <property type="match status" value="1"/>
</dbReference>
<keyword evidence="11" id="KW-1185">Reference proteome</keyword>
<organism evidence="10 11">
    <name type="scientific">Modicisalibacter tunisiensis</name>
    <dbReference type="NCBI Taxonomy" id="390637"/>
    <lineage>
        <taxon>Bacteria</taxon>
        <taxon>Pseudomonadati</taxon>
        <taxon>Pseudomonadota</taxon>
        <taxon>Gammaproteobacteria</taxon>
        <taxon>Oceanospirillales</taxon>
        <taxon>Halomonadaceae</taxon>
        <taxon>Modicisalibacter</taxon>
    </lineage>
</organism>
<dbReference type="EMBL" id="JAGXFD010000001">
    <property type="protein sequence ID" value="MBZ9568535.1"/>
    <property type="molecule type" value="Genomic_DNA"/>
</dbReference>
<dbReference type="PANTHER" id="PTHR47683">
    <property type="entry name" value="PSEUDOURIDINE SYNTHASE FAMILY PROTEIN-RELATED"/>
    <property type="match status" value="1"/>
</dbReference>
<evidence type="ECO:0000256" key="4">
    <source>
        <dbReference type="ARBA" id="ARBA00036749"/>
    </source>
</evidence>
<evidence type="ECO:0000256" key="5">
    <source>
        <dbReference type="ARBA" id="ARBA00037590"/>
    </source>
</evidence>
<evidence type="ECO:0000256" key="6">
    <source>
        <dbReference type="PROSITE-ProRule" id="PRU00182"/>
    </source>
</evidence>
<name>A0ABS7X0W5_9GAMM</name>
<feature type="domain" description="RNA-binding S4" evidence="9">
    <location>
        <begin position="1"/>
        <end position="43"/>
    </location>
</feature>
<evidence type="ECO:0000313" key="11">
    <source>
        <dbReference type="Proteomes" id="UP001319883"/>
    </source>
</evidence>
<dbReference type="InterPro" id="IPR042092">
    <property type="entry name" value="PsdUridine_s_RsuA/RluB/E/F_cat"/>
</dbReference>
<dbReference type="Gene3D" id="3.30.70.580">
    <property type="entry name" value="Pseudouridine synthase I, catalytic domain, N-terminal subdomain"/>
    <property type="match status" value="1"/>
</dbReference>
<keyword evidence="2 6" id="KW-0694">RNA-binding</keyword>
<dbReference type="InterPro" id="IPR000748">
    <property type="entry name" value="PsdUridine_synth_RsuA/RluB/E/F"/>
</dbReference>
<dbReference type="PANTHER" id="PTHR47683:SF4">
    <property type="entry name" value="PSEUDOURIDINE SYNTHASE"/>
    <property type="match status" value="1"/>
</dbReference>
<feature type="domain" description="Pseudouridine synthase RsuA/RluA-like" evidence="8">
    <location>
        <begin position="61"/>
        <end position="195"/>
    </location>
</feature>
<dbReference type="InterPro" id="IPR050343">
    <property type="entry name" value="RsuA_PseudoU_synthase"/>
</dbReference>
<dbReference type="InterPro" id="IPR020094">
    <property type="entry name" value="TruA/RsuA/RluB/E/F_N"/>
</dbReference>